<dbReference type="InterPro" id="IPR001128">
    <property type="entry name" value="Cyt_P450"/>
</dbReference>
<evidence type="ECO:0000256" key="4">
    <source>
        <dbReference type="ARBA" id="ARBA00023002"/>
    </source>
</evidence>
<dbReference type="eggNOG" id="COG2124">
    <property type="taxonomic scope" value="Bacteria"/>
</dbReference>
<dbReference type="InterPro" id="IPR050196">
    <property type="entry name" value="Cytochrome_P450_Monoox"/>
</dbReference>
<dbReference type="KEGG" id="cyp:PCC8801_1697"/>
<dbReference type="CDD" id="cd11053">
    <property type="entry name" value="CYP110-like"/>
    <property type="match status" value="1"/>
</dbReference>
<dbReference type="STRING" id="41431.PCC8801_1697"/>
<dbReference type="GO" id="GO:0005506">
    <property type="term" value="F:iron ion binding"/>
    <property type="evidence" value="ECO:0007669"/>
    <property type="project" value="InterPro"/>
</dbReference>
<keyword evidence="10" id="KW-1185">Reference proteome</keyword>
<dbReference type="PANTHER" id="PTHR24291">
    <property type="entry name" value="CYTOCHROME P450 FAMILY 4"/>
    <property type="match status" value="1"/>
</dbReference>
<dbReference type="PRINTS" id="PR00463">
    <property type="entry name" value="EP450I"/>
</dbReference>
<gene>
    <name evidence="9" type="ordered locus">PCC8801_1697</name>
</gene>
<dbReference type="SUPFAM" id="SSF48264">
    <property type="entry name" value="Cytochrome P450"/>
    <property type="match status" value="1"/>
</dbReference>
<accession>B7JW58</accession>
<evidence type="ECO:0000256" key="6">
    <source>
        <dbReference type="ARBA" id="ARBA00023033"/>
    </source>
</evidence>
<evidence type="ECO:0000256" key="1">
    <source>
        <dbReference type="ARBA" id="ARBA00010617"/>
    </source>
</evidence>
<dbReference type="GO" id="GO:0020037">
    <property type="term" value="F:heme binding"/>
    <property type="evidence" value="ECO:0007669"/>
    <property type="project" value="InterPro"/>
</dbReference>
<dbReference type="OrthoDB" id="446280at2"/>
<dbReference type="RefSeq" id="WP_012595020.1">
    <property type="nucleotide sequence ID" value="NC_011726.1"/>
</dbReference>
<evidence type="ECO:0000256" key="7">
    <source>
        <dbReference type="PIRSR" id="PIRSR602401-1"/>
    </source>
</evidence>
<organism evidence="9 10">
    <name type="scientific">Rippkaea orientalis (strain PCC 8801 / RF-1)</name>
    <name type="common">Cyanothece sp. (strain PCC 8801)</name>
    <dbReference type="NCBI Taxonomy" id="41431"/>
    <lineage>
        <taxon>Bacteria</taxon>
        <taxon>Bacillati</taxon>
        <taxon>Cyanobacteriota</taxon>
        <taxon>Cyanophyceae</taxon>
        <taxon>Oscillatoriophycideae</taxon>
        <taxon>Chroococcales</taxon>
        <taxon>Aphanothecaceae</taxon>
        <taxon>Rippkaea</taxon>
        <taxon>Rippkaea orientalis</taxon>
    </lineage>
</organism>
<evidence type="ECO:0000313" key="10">
    <source>
        <dbReference type="Proteomes" id="UP000008204"/>
    </source>
</evidence>
<dbReference type="PANTHER" id="PTHR24291:SF50">
    <property type="entry name" value="BIFUNCTIONAL ALBAFLAVENONE MONOOXYGENASE_TERPENE SYNTHASE"/>
    <property type="match status" value="1"/>
</dbReference>
<proteinExistence type="inferred from homology"/>
<comment type="similarity">
    <text evidence="1 8">Belongs to the cytochrome P450 family.</text>
</comment>
<dbReference type="HOGENOM" id="CLU_001570_5_1_3"/>
<dbReference type="InterPro" id="IPR036396">
    <property type="entry name" value="Cyt_P450_sf"/>
</dbReference>
<keyword evidence="6 8" id="KW-0503">Monooxygenase</keyword>
<dbReference type="InterPro" id="IPR002401">
    <property type="entry name" value="Cyt_P450_E_grp-I"/>
</dbReference>
<evidence type="ECO:0000256" key="3">
    <source>
        <dbReference type="ARBA" id="ARBA00022723"/>
    </source>
</evidence>
<dbReference type="GO" id="GO:0004497">
    <property type="term" value="F:monooxygenase activity"/>
    <property type="evidence" value="ECO:0007669"/>
    <property type="project" value="UniProtKB-KW"/>
</dbReference>
<keyword evidence="3 7" id="KW-0479">Metal-binding</keyword>
<dbReference type="EMBL" id="CP001287">
    <property type="protein sequence ID" value="ACK65747.1"/>
    <property type="molecule type" value="Genomic_DNA"/>
</dbReference>
<dbReference type="GO" id="GO:0016705">
    <property type="term" value="F:oxidoreductase activity, acting on paired donors, with incorporation or reduction of molecular oxygen"/>
    <property type="evidence" value="ECO:0007669"/>
    <property type="project" value="InterPro"/>
</dbReference>
<dbReference type="InterPro" id="IPR017972">
    <property type="entry name" value="Cyt_P450_CS"/>
</dbReference>
<keyword evidence="2 7" id="KW-0349">Heme</keyword>
<comment type="cofactor">
    <cofactor evidence="7">
        <name>heme</name>
        <dbReference type="ChEBI" id="CHEBI:30413"/>
    </cofactor>
</comment>
<evidence type="ECO:0000256" key="2">
    <source>
        <dbReference type="ARBA" id="ARBA00022617"/>
    </source>
</evidence>
<dbReference type="PRINTS" id="PR00385">
    <property type="entry name" value="P450"/>
</dbReference>
<reference evidence="10" key="1">
    <citation type="journal article" date="2011" name="MBio">
        <title>Novel metabolic attributes of the genus Cyanothece, comprising a group of unicellular nitrogen-fixing Cyanobacteria.</title>
        <authorList>
            <person name="Bandyopadhyay A."/>
            <person name="Elvitigala T."/>
            <person name="Welsh E."/>
            <person name="Stockel J."/>
            <person name="Liberton M."/>
            <person name="Min H."/>
            <person name="Sherman L.A."/>
            <person name="Pakrasi H.B."/>
        </authorList>
    </citation>
    <scope>NUCLEOTIDE SEQUENCE [LARGE SCALE GENOMIC DNA]</scope>
    <source>
        <strain evidence="10">PCC 8801</strain>
    </source>
</reference>
<dbReference type="Pfam" id="PF00067">
    <property type="entry name" value="p450"/>
    <property type="match status" value="1"/>
</dbReference>
<feature type="binding site" description="axial binding residue" evidence="7">
    <location>
        <position position="393"/>
    </location>
    <ligand>
        <name>heme</name>
        <dbReference type="ChEBI" id="CHEBI:30413"/>
    </ligand>
    <ligandPart>
        <name>Fe</name>
        <dbReference type="ChEBI" id="CHEBI:18248"/>
    </ligandPart>
</feature>
<dbReference type="AlphaFoldDB" id="B7JW58"/>
<dbReference type="Gene3D" id="1.10.630.10">
    <property type="entry name" value="Cytochrome P450"/>
    <property type="match status" value="1"/>
</dbReference>
<protein>
    <submittedName>
        <fullName evidence="9">Cytochrome P450</fullName>
    </submittedName>
</protein>
<dbReference type="Proteomes" id="UP000008204">
    <property type="component" value="Chromosome"/>
</dbReference>
<evidence type="ECO:0000256" key="5">
    <source>
        <dbReference type="ARBA" id="ARBA00023004"/>
    </source>
</evidence>
<dbReference type="PROSITE" id="PS00086">
    <property type="entry name" value="CYTOCHROME_P450"/>
    <property type="match status" value="1"/>
</dbReference>
<sequence length="447" mass="50933">MITIPGDRRNPSWLHKIKFVLDPIGYMESNYKQFGEIFHAPISGNYDPYIWVSHPQAFQKLFSTNPSYFDTVGSVYIKNFIGKDSVVAAEGKRHQRKRKLLLPPFHGEYLDNYGKSIILITNNAVKNLINNQLFLAHHLMQNITLEVILKVIFGVPEKPRIKQLKKAIIAWLEALNSPLISAAILVPSLQINLGSWSPWGKYSQSKQKIAEIIHEEIAERRQDNNDSYSDILSLLMNAKDEQREAMSDEELHDEILGLLFAGHETSAAGLTWAIYQLYKCSNVRKKLLQEIDTLGNNFEVKMIVNLPYLSAVCNETLRMYPPLPKTITRIANQSVNLMGYNLPMGTPVNGSIYLCHHREDLYPNPQEFRPERFLERKFSPYEFIPFGGGTRSCIGQALAILEMKLVLATILARYQLKLLENKTVKPKMRGTTLVPTGGVKMSFQGLR</sequence>
<keyword evidence="5 7" id="KW-0408">Iron</keyword>
<name>B7JW58_RIPO1</name>
<evidence type="ECO:0000256" key="8">
    <source>
        <dbReference type="RuleBase" id="RU000461"/>
    </source>
</evidence>
<keyword evidence="4 8" id="KW-0560">Oxidoreductase</keyword>
<evidence type="ECO:0000313" key="9">
    <source>
        <dbReference type="EMBL" id="ACK65747.1"/>
    </source>
</evidence>